<dbReference type="AlphaFoldDB" id="A0AAV3P1G7"/>
<protein>
    <submittedName>
        <fullName evidence="1">Uncharacterized protein</fullName>
    </submittedName>
</protein>
<organism evidence="1 2">
    <name type="scientific">Lithospermum erythrorhizon</name>
    <name type="common">Purple gromwell</name>
    <name type="synonym">Lithospermum officinale var. erythrorhizon</name>
    <dbReference type="NCBI Taxonomy" id="34254"/>
    <lineage>
        <taxon>Eukaryota</taxon>
        <taxon>Viridiplantae</taxon>
        <taxon>Streptophyta</taxon>
        <taxon>Embryophyta</taxon>
        <taxon>Tracheophyta</taxon>
        <taxon>Spermatophyta</taxon>
        <taxon>Magnoliopsida</taxon>
        <taxon>eudicotyledons</taxon>
        <taxon>Gunneridae</taxon>
        <taxon>Pentapetalae</taxon>
        <taxon>asterids</taxon>
        <taxon>lamiids</taxon>
        <taxon>Boraginales</taxon>
        <taxon>Boraginaceae</taxon>
        <taxon>Boraginoideae</taxon>
        <taxon>Lithospermeae</taxon>
        <taxon>Lithospermum</taxon>
    </lineage>
</organism>
<proteinExistence type="predicted"/>
<accession>A0AAV3P1G7</accession>
<keyword evidence="2" id="KW-1185">Reference proteome</keyword>
<comment type="caution">
    <text evidence="1">The sequence shown here is derived from an EMBL/GenBank/DDBJ whole genome shotgun (WGS) entry which is preliminary data.</text>
</comment>
<dbReference type="EMBL" id="BAABME010031364">
    <property type="protein sequence ID" value="GAA0145465.1"/>
    <property type="molecule type" value="Genomic_DNA"/>
</dbReference>
<evidence type="ECO:0000313" key="1">
    <source>
        <dbReference type="EMBL" id="GAA0145465.1"/>
    </source>
</evidence>
<dbReference type="Proteomes" id="UP001454036">
    <property type="component" value="Unassembled WGS sequence"/>
</dbReference>
<gene>
    <name evidence="1" type="ORF">LIER_42861</name>
</gene>
<reference evidence="1 2" key="1">
    <citation type="submission" date="2024-01" db="EMBL/GenBank/DDBJ databases">
        <title>The complete chloroplast genome sequence of Lithospermum erythrorhizon: insights into the phylogenetic relationship among Boraginaceae species and the maternal lineages of purple gromwells.</title>
        <authorList>
            <person name="Okada T."/>
            <person name="Watanabe K."/>
        </authorList>
    </citation>
    <scope>NUCLEOTIDE SEQUENCE [LARGE SCALE GENOMIC DNA]</scope>
</reference>
<name>A0AAV3P1G7_LITER</name>
<evidence type="ECO:0000313" key="2">
    <source>
        <dbReference type="Proteomes" id="UP001454036"/>
    </source>
</evidence>
<sequence>MAEINPTLPIFFNMHTTSHSGPLTSFPAARYCNIFADPKPNKVTVGRGGPHWWKHCHYKVFYKEGVLIHAGLIRTKEFDQTVAPLVSWGISTYIFVCHNLFFFSDLTLHFLF</sequence>